<sequence>MRILGPLGADVRGIPVELGAPRQRAVLALLIAARQGVVPVDRMAQELWRGAPPAKVGASLQAYVSNLRRLLEPDRPPRTPAAVLVTSPPGYALRLPREAVDAWRFETWVDRARRAPAEQARELLAEALGWWQGPPFLEHTDEAWAAPEVARLSELCAQARELAVAADLRTGHAAEAALAAEALVRQNPLREEGWRLLALAHWSCGRQADALSCLRRATAVLREELGCDPGPALAELERAVLAQRLDVLRAAAPDHVPADGTAPRPGGAGAAKPAVVQTATTVDDGTAAGPAEAVTTKPATPQTATTVDDATAAGPAEAGTAKPATLLQTVIAVDPAPAVIPSPVPVETPRAGHGLFVGRSAELDAADAAARAARRAGGVLLVTGEAGAGKSALLERFAGRLAEAGWRVVTGRCPQDEGAPPAWAWGEALGALARAVPPPRPDELAVLLHEPGNAVAMSRDEATAGRFRMHRALSSWLRTAATGQPLAVLLEDLHHADSETLALLEAAAQVTGVPLLTVAGYRPAEVGEHLLKTLAQLAPGAPHRIRLRGLPPRDVATVVEAVCGAPVDATTQAALAARTGGNPFYVLESARLLASEGALVAVSEVPQGVRDVLRRRLALLSAAGRAAVRLAAVAGLESEVALLVDAADSDEDTVLEGLDAAITADLLTEPGPGRVRFVHALVRDTVYTDLSGVRRARLHDRIARELRRHRPDDLAALAHHFARSGRTANAPLAVDYALRAAELAERRYAHDVAVELIQQALQAHTTAVTDPGALPERTVELLVRLLSAQVRAGATDAARHTRQRAVDLAVRADRDDLVATVYGAWTEPTPWRSRLEGLFDRTALARLERLARDQGLDDVTRARVLQALVDAVAAEDAPRAREAAHTQLSLARAGGEPRLLASALMTSAKLLPHEEHGEARGPLVAELRRLAREHDLPAYRWMCEHLDAMSAATRNDPDGLRRHTAAGLDLARGYRMVWARGIAAATSAMLAKVEGRFAEAEAGYAEADGLLRRAGAHYATGPRLLGQITLLLTQQRTAELEPVVRGLHEDVGAPVAVAHALVLARLGRLDEARAVSFPPRPVTDHLYGLELDYRSELAVLLGDTDTATALIADLLPVREQLAGAAGAAYATRPLAHALADLYRLVGEERAAAEHYALAERVALAWDSPYLASAASRASAELSAARSRQRTFAT</sequence>
<dbReference type="InterPro" id="IPR005158">
    <property type="entry name" value="BTAD"/>
</dbReference>
<dbReference type="GO" id="GO:0000160">
    <property type="term" value="P:phosphorelay signal transduction system"/>
    <property type="evidence" value="ECO:0007669"/>
    <property type="project" value="UniProtKB-KW"/>
</dbReference>
<organism evidence="9 10">
    <name type="scientific">Streptomyces phaeofaciens</name>
    <dbReference type="NCBI Taxonomy" id="68254"/>
    <lineage>
        <taxon>Bacteria</taxon>
        <taxon>Bacillati</taxon>
        <taxon>Actinomycetota</taxon>
        <taxon>Actinomycetes</taxon>
        <taxon>Kitasatosporales</taxon>
        <taxon>Streptomycetaceae</taxon>
        <taxon>Streptomyces</taxon>
    </lineage>
</organism>
<keyword evidence="3" id="KW-0805">Transcription regulation</keyword>
<comment type="caution">
    <text evidence="9">The sequence shown here is derived from an EMBL/GenBank/DDBJ whole genome shotgun (WGS) entry which is preliminary data.</text>
</comment>
<dbReference type="InterPro" id="IPR016032">
    <property type="entry name" value="Sig_transdc_resp-reg_C-effctor"/>
</dbReference>
<proteinExistence type="inferred from homology"/>
<dbReference type="RefSeq" id="WP_189714251.1">
    <property type="nucleotide sequence ID" value="NZ_BMSA01000018.1"/>
</dbReference>
<evidence type="ECO:0000256" key="6">
    <source>
        <dbReference type="PROSITE-ProRule" id="PRU01091"/>
    </source>
</evidence>
<dbReference type="InterPro" id="IPR051677">
    <property type="entry name" value="AfsR-DnrI-RedD_regulator"/>
</dbReference>
<dbReference type="SUPFAM" id="SSF52540">
    <property type="entry name" value="P-loop containing nucleoside triphosphate hydrolases"/>
    <property type="match status" value="1"/>
</dbReference>
<dbReference type="Pfam" id="PF03704">
    <property type="entry name" value="BTAD"/>
    <property type="match status" value="1"/>
</dbReference>
<dbReference type="CDD" id="cd15831">
    <property type="entry name" value="BTAD"/>
    <property type="match status" value="1"/>
</dbReference>
<comment type="similarity">
    <text evidence="1">Belongs to the AfsR/DnrI/RedD regulatory family.</text>
</comment>
<dbReference type="Gene3D" id="1.10.10.10">
    <property type="entry name" value="Winged helix-like DNA-binding domain superfamily/Winged helix DNA-binding domain"/>
    <property type="match status" value="1"/>
</dbReference>
<protein>
    <recommendedName>
        <fullName evidence="8">OmpR/PhoB-type domain-containing protein</fullName>
    </recommendedName>
</protein>
<dbReference type="InterPro" id="IPR027417">
    <property type="entry name" value="P-loop_NTPase"/>
</dbReference>
<evidence type="ECO:0000256" key="4">
    <source>
        <dbReference type="ARBA" id="ARBA00023125"/>
    </source>
</evidence>
<feature type="compositionally biased region" description="Low complexity" evidence="7">
    <location>
        <begin position="258"/>
        <end position="307"/>
    </location>
</feature>
<dbReference type="EMBL" id="BMSA01000018">
    <property type="protein sequence ID" value="GGT71162.1"/>
    <property type="molecule type" value="Genomic_DNA"/>
</dbReference>
<dbReference type="AlphaFoldDB" id="A0A918HKF6"/>
<dbReference type="Proteomes" id="UP000646776">
    <property type="component" value="Unassembled WGS sequence"/>
</dbReference>
<reference evidence="9" key="2">
    <citation type="submission" date="2020-09" db="EMBL/GenBank/DDBJ databases">
        <authorList>
            <person name="Sun Q."/>
            <person name="Ohkuma M."/>
        </authorList>
    </citation>
    <scope>NUCLEOTIDE SEQUENCE</scope>
    <source>
        <strain evidence="9">JCM 4125</strain>
    </source>
</reference>
<evidence type="ECO:0000313" key="9">
    <source>
        <dbReference type="EMBL" id="GGT71162.1"/>
    </source>
</evidence>
<keyword evidence="4 6" id="KW-0238">DNA-binding</keyword>
<dbReference type="PANTHER" id="PTHR35807:SF1">
    <property type="entry name" value="TRANSCRIPTIONAL REGULATOR REDD"/>
    <property type="match status" value="1"/>
</dbReference>
<dbReference type="SMART" id="SM01043">
    <property type="entry name" value="BTAD"/>
    <property type="match status" value="1"/>
</dbReference>
<dbReference type="Pfam" id="PF13191">
    <property type="entry name" value="AAA_16"/>
    <property type="match status" value="1"/>
</dbReference>
<gene>
    <name evidence="9" type="ORF">GCM10010226_56360</name>
</gene>
<evidence type="ECO:0000256" key="1">
    <source>
        <dbReference type="ARBA" id="ARBA00005820"/>
    </source>
</evidence>
<evidence type="ECO:0000259" key="8">
    <source>
        <dbReference type="PROSITE" id="PS51755"/>
    </source>
</evidence>
<dbReference type="SMART" id="SM00862">
    <property type="entry name" value="Trans_reg_C"/>
    <property type="match status" value="1"/>
</dbReference>
<keyword evidence="10" id="KW-1185">Reference proteome</keyword>
<dbReference type="InterPro" id="IPR041664">
    <property type="entry name" value="AAA_16"/>
</dbReference>
<dbReference type="GO" id="GO:0006355">
    <property type="term" value="P:regulation of DNA-templated transcription"/>
    <property type="evidence" value="ECO:0007669"/>
    <property type="project" value="InterPro"/>
</dbReference>
<keyword evidence="5" id="KW-0804">Transcription</keyword>
<dbReference type="SUPFAM" id="SSF46894">
    <property type="entry name" value="C-terminal effector domain of the bipartite response regulators"/>
    <property type="match status" value="1"/>
</dbReference>
<evidence type="ECO:0000313" key="10">
    <source>
        <dbReference type="Proteomes" id="UP000646776"/>
    </source>
</evidence>
<evidence type="ECO:0000256" key="3">
    <source>
        <dbReference type="ARBA" id="ARBA00023015"/>
    </source>
</evidence>
<evidence type="ECO:0000256" key="5">
    <source>
        <dbReference type="ARBA" id="ARBA00023163"/>
    </source>
</evidence>
<dbReference type="Pfam" id="PF00486">
    <property type="entry name" value="Trans_reg_C"/>
    <property type="match status" value="1"/>
</dbReference>
<dbReference type="InterPro" id="IPR036388">
    <property type="entry name" value="WH-like_DNA-bd_sf"/>
</dbReference>
<dbReference type="InterPro" id="IPR001867">
    <property type="entry name" value="OmpR/PhoB-type_DNA-bd"/>
</dbReference>
<dbReference type="PANTHER" id="PTHR35807">
    <property type="entry name" value="TRANSCRIPTIONAL REGULATOR REDD-RELATED"/>
    <property type="match status" value="1"/>
</dbReference>
<keyword evidence="2" id="KW-0902">Two-component regulatory system</keyword>
<feature type="region of interest" description="Disordered" evidence="7">
    <location>
        <begin position="254"/>
        <end position="307"/>
    </location>
</feature>
<feature type="domain" description="OmpR/PhoB-type" evidence="8">
    <location>
        <begin position="1"/>
        <end position="95"/>
    </location>
</feature>
<dbReference type="Gene3D" id="1.25.40.10">
    <property type="entry name" value="Tetratricopeptide repeat domain"/>
    <property type="match status" value="1"/>
</dbReference>
<dbReference type="InterPro" id="IPR011990">
    <property type="entry name" value="TPR-like_helical_dom_sf"/>
</dbReference>
<reference evidence="9" key="1">
    <citation type="journal article" date="2014" name="Int. J. Syst. Evol. Microbiol.">
        <title>Complete genome sequence of Corynebacterium casei LMG S-19264T (=DSM 44701T), isolated from a smear-ripened cheese.</title>
        <authorList>
            <consortium name="US DOE Joint Genome Institute (JGI-PGF)"/>
            <person name="Walter F."/>
            <person name="Albersmeier A."/>
            <person name="Kalinowski J."/>
            <person name="Ruckert C."/>
        </authorList>
    </citation>
    <scope>NUCLEOTIDE SEQUENCE</scope>
    <source>
        <strain evidence="9">JCM 4125</strain>
    </source>
</reference>
<evidence type="ECO:0000256" key="2">
    <source>
        <dbReference type="ARBA" id="ARBA00023012"/>
    </source>
</evidence>
<feature type="DNA-binding region" description="OmpR/PhoB-type" evidence="6">
    <location>
        <begin position="1"/>
        <end position="95"/>
    </location>
</feature>
<dbReference type="GO" id="GO:0003677">
    <property type="term" value="F:DNA binding"/>
    <property type="evidence" value="ECO:0007669"/>
    <property type="project" value="UniProtKB-UniRule"/>
</dbReference>
<name>A0A918HKF6_9ACTN</name>
<dbReference type="PROSITE" id="PS51755">
    <property type="entry name" value="OMPR_PHOB"/>
    <property type="match status" value="1"/>
</dbReference>
<accession>A0A918HKF6</accession>
<dbReference type="SUPFAM" id="SSF48452">
    <property type="entry name" value="TPR-like"/>
    <property type="match status" value="1"/>
</dbReference>
<evidence type="ECO:0000256" key="7">
    <source>
        <dbReference type="SAM" id="MobiDB-lite"/>
    </source>
</evidence>